<dbReference type="EMBL" id="JBHSGS010000015">
    <property type="protein sequence ID" value="MFC4718676.1"/>
    <property type="molecule type" value="Genomic_DNA"/>
</dbReference>
<gene>
    <name evidence="1" type="ORF">ACFO5I_02815</name>
</gene>
<dbReference type="Proteomes" id="UP001595969">
    <property type="component" value="Unassembled WGS sequence"/>
</dbReference>
<proteinExistence type="predicted"/>
<keyword evidence="2" id="KW-1185">Reference proteome</keyword>
<dbReference type="Pfam" id="PF11392">
    <property type="entry name" value="AllH"/>
    <property type="match status" value="1"/>
</dbReference>
<dbReference type="InterPro" id="IPR021530">
    <property type="entry name" value="AllH-like"/>
</dbReference>
<comment type="caution">
    <text evidence="1">The sequence shown here is derived from an EMBL/GenBank/DDBJ whole genome shotgun (WGS) entry which is preliminary data.</text>
</comment>
<evidence type="ECO:0000313" key="2">
    <source>
        <dbReference type="Proteomes" id="UP001595969"/>
    </source>
</evidence>
<evidence type="ECO:0000313" key="1">
    <source>
        <dbReference type="EMBL" id="MFC4718676.1"/>
    </source>
</evidence>
<sequence length="150" mass="16715">MPLSSFAKKAPTTLAKQSASLFSENQSEKQASLNYFLGRGPGLTPSGDDFLLGWLFINQLVFGSTKNDQLILEKAQSLYYTTDVSRHYLYQASKKRYSQNLFYLAEFLKEAPTGFLIDDLLEQLLNYGHSSGADTLAGIAAALIEMEREN</sequence>
<reference evidence="2" key="1">
    <citation type="journal article" date="2019" name="Int. J. Syst. Evol. Microbiol.">
        <title>The Global Catalogue of Microorganisms (GCM) 10K type strain sequencing project: providing services to taxonomists for standard genome sequencing and annotation.</title>
        <authorList>
            <consortium name="The Broad Institute Genomics Platform"/>
            <consortium name="The Broad Institute Genome Sequencing Center for Infectious Disease"/>
            <person name="Wu L."/>
            <person name="Ma J."/>
        </authorList>
    </citation>
    <scope>NUCLEOTIDE SEQUENCE [LARGE SCALE GENOMIC DNA]</scope>
    <source>
        <strain evidence="2">CGMCC 1.19032</strain>
    </source>
</reference>
<accession>A0ABV9MU40</accession>
<protein>
    <submittedName>
        <fullName evidence="1">DUF2877 domain-containing protein</fullName>
    </submittedName>
</protein>
<dbReference type="RefSeq" id="WP_204655036.1">
    <property type="nucleotide sequence ID" value="NZ_JAFBFD010000051.1"/>
</dbReference>
<organism evidence="1 2">
    <name type="scientific">Enterococcus lemanii</name>
    <dbReference type="NCBI Taxonomy" id="1159752"/>
    <lineage>
        <taxon>Bacteria</taxon>
        <taxon>Bacillati</taxon>
        <taxon>Bacillota</taxon>
        <taxon>Bacilli</taxon>
        <taxon>Lactobacillales</taxon>
        <taxon>Enterococcaceae</taxon>
        <taxon>Enterococcus</taxon>
    </lineage>
</organism>
<name>A0ABV9MU40_9ENTE</name>